<protein>
    <recommendedName>
        <fullName evidence="9">Apolipoprotein N-acyltransferase</fullName>
        <shortName evidence="9">ALP N-acyltransferase</shortName>
        <ecNumber evidence="9">2.3.1.269</ecNumber>
    </recommendedName>
</protein>
<organism evidence="11 12">
    <name type="scientific">Psychromonas aquatilis</name>
    <dbReference type="NCBI Taxonomy" id="2005072"/>
    <lineage>
        <taxon>Bacteria</taxon>
        <taxon>Pseudomonadati</taxon>
        <taxon>Pseudomonadota</taxon>
        <taxon>Gammaproteobacteria</taxon>
        <taxon>Alteromonadales</taxon>
        <taxon>Psychromonadaceae</taxon>
        <taxon>Psychromonas</taxon>
    </lineage>
</organism>
<dbReference type="Proteomes" id="UP001369082">
    <property type="component" value="Unassembled WGS sequence"/>
</dbReference>
<proteinExistence type="inferred from homology"/>
<comment type="caution">
    <text evidence="11">The sequence shown here is derived from an EMBL/GenBank/DDBJ whole genome shotgun (WGS) entry which is preliminary data.</text>
</comment>
<dbReference type="Pfam" id="PF20154">
    <property type="entry name" value="LNT_N"/>
    <property type="match status" value="1"/>
</dbReference>
<dbReference type="NCBIfam" id="TIGR00546">
    <property type="entry name" value="lnt"/>
    <property type="match status" value="1"/>
</dbReference>
<evidence type="ECO:0000256" key="3">
    <source>
        <dbReference type="ARBA" id="ARBA00022475"/>
    </source>
</evidence>
<feature type="transmembrane region" description="Helical" evidence="9">
    <location>
        <begin position="197"/>
        <end position="214"/>
    </location>
</feature>
<dbReference type="InterPro" id="IPR045378">
    <property type="entry name" value="LNT_N"/>
</dbReference>
<comment type="function">
    <text evidence="9">Catalyzes the phospholipid dependent N-acylation of the N-terminal cysteine of apolipoprotein, the last step in lipoprotein maturation.</text>
</comment>
<dbReference type="InterPro" id="IPR036526">
    <property type="entry name" value="C-N_Hydrolase_sf"/>
</dbReference>
<keyword evidence="7 9" id="KW-0472">Membrane</keyword>
<dbReference type="EMBL" id="JBAKAZ010000008">
    <property type="protein sequence ID" value="MEL0628691.1"/>
    <property type="molecule type" value="Genomic_DNA"/>
</dbReference>
<dbReference type="EC" id="2.3.1.269" evidence="9"/>
<feature type="transmembrane region" description="Helical" evidence="9">
    <location>
        <begin position="61"/>
        <end position="81"/>
    </location>
</feature>
<evidence type="ECO:0000256" key="6">
    <source>
        <dbReference type="ARBA" id="ARBA00022989"/>
    </source>
</evidence>
<dbReference type="PANTHER" id="PTHR38686:SF1">
    <property type="entry name" value="APOLIPOPROTEIN N-ACYLTRANSFERASE"/>
    <property type="match status" value="1"/>
</dbReference>
<evidence type="ECO:0000256" key="9">
    <source>
        <dbReference type="HAMAP-Rule" id="MF_01148"/>
    </source>
</evidence>
<keyword evidence="6 9" id="KW-1133">Transmembrane helix</keyword>
<evidence type="ECO:0000259" key="10">
    <source>
        <dbReference type="PROSITE" id="PS50263"/>
    </source>
</evidence>
<comment type="catalytic activity">
    <reaction evidence="9">
        <text>N-terminal S-1,2-diacyl-sn-glyceryl-L-cysteinyl-[lipoprotein] + a glycerophospholipid = N-acyl-S-1,2-diacyl-sn-glyceryl-L-cysteinyl-[lipoprotein] + a 2-acyl-sn-glycero-3-phospholipid + H(+)</text>
        <dbReference type="Rhea" id="RHEA:48228"/>
        <dbReference type="Rhea" id="RHEA-COMP:14681"/>
        <dbReference type="Rhea" id="RHEA-COMP:14684"/>
        <dbReference type="ChEBI" id="CHEBI:15378"/>
        <dbReference type="ChEBI" id="CHEBI:136912"/>
        <dbReference type="ChEBI" id="CHEBI:140656"/>
        <dbReference type="ChEBI" id="CHEBI:140657"/>
        <dbReference type="ChEBI" id="CHEBI:140660"/>
        <dbReference type="EC" id="2.3.1.269"/>
    </reaction>
</comment>
<feature type="transmembrane region" description="Helical" evidence="9">
    <location>
        <begin position="35"/>
        <end position="52"/>
    </location>
</feature>
<name>A0ABU9GN02_9GAMM</name>
<keyword evidence="8 9" id="KW-0012">Acyltransferase</keyword>
<feature type="transmembrane region" description="Helical" evidence="9">
    <location>
        <begin position="530"/>
        <end position="549"/>
    </location>
</feature>
<evidence type="ECO:0000313" key="12">
    <source>
        <dbReference type="Proteomes" id="UP001369082"/>
    </source>
</evidence>
<keyword evidence="5 9" id="KW-0812">Transmembrane</keyword>
<evidence type="ECO:0000256" key="5">
    <source>
        <dbReference type="ARBA" id="ARBA00022692"/>
    </source>
</evidence>
<dbReference type="InterPro" id="IPR004563">
    <property type="entry name" value="Apolipo_AcylTrfase"/>
</dbReference>
<dbReference type="HAMAP" id="MF_01148">
    <property type="entry name" value="Lnt"/>
    <property type="match status" value="1"/>
</dbReference>
<keyword evidence="4 9" id="KW-0808">Transferase</keyword>
<evidence type="ECO:0000256" key="8">
    <source>
        <dbReference type="ARBA" id="ARBA00023315"/>
    </source>
</evidence>
<evidence type="ECO:0000256" key="2">
    <source>
        <dbReference type="ARBA" id="ARBA00010065"/>
    </source>
</evidence>
<dbReference type="CDD" id="cd07571">
    <property type="entry name" value="ALP_N-acyl_transferase"/>
    <property type="match status" value="1"/>
</dbReference>
<evidence type="ECO:0000313" key="11">
    <source>
        <dbReference type="EMBL" id="MEL0628691.1"/>
    </source>
</evidence>
<comment type="subcellular location">
    <subcellularLocation>
        <location evidence="1 9">Cell membrane</location>
        <topology evidence="1 9">Multi-pass membrane protein</topology>
    </subcellularLocation>
</comment>
<reference evidence="11 12" key="1">
    <citation type="submission" date="2024-02" db="EMBL/GenBank/DDBJ databases">
        <title>Bacteria isolated from the canopy kelp, Nereocystis luetkeana.</title>
        <authorList>
            <person name="Pfister C.A."/>
            <person name="Younker I.T."/>
            <person name="Light S.H."/>
        </authorList>
    </citation>
    <scope>NUCLEOTIDE SEQUENCE [LARGE SCALE GENOMIC DNA]</scope>
    <source>
        <strain evidence="11 12">TI.1.05</strain>
    </source>
</reference>
<comment type="pathway">
    <text evidence="9">Protein modification; lipoprotein biosynthesis (N-acyl transfer).</text>
</comment>
<accession>A0ABU9GN02</accession>
<dbReference type="PANTHER" id="PTHR38686">
    <property type="entry name" value="APOLIPOPROTEIN N-ACYLTRANSFERASE"/>
    <property type="match status" value="1"/>
</dbReference>
<feature type="transmembrane region" description="Helical" evidence="9">
    <location>
        <begin position="129"/>
        <end position="147"/>
    </location>
</feature>
<comment type="similarity">
    <text evidence="2 9">Belongs to the CN hydrolase family. Apolipoprotein N-acyltransferase subfamily.</text>
</comment>
<keyword evidence="12" id="KW-1185">Reference proteome</keyword>
<dbReference type="PROSITE" id="PS50263">
    <property type="entry name" value="CN_HYDROLASE"/>
    <property type="match status" value="1"/>
</dbReference>
<evidence type="ECO:0000256" key="1">
    <source>
        <dbReference type="ARBA" id="ARBA00004651"/>
    </source>
</evidence>
<sequence>MKNTANKNIFASLWGQLLLAALLGAIQVFAFAPFAQWWVLYPSFIGIFLLLNQTLIHGKRLFLVSFVFNLTMFVCTLHWIYVSMDLFGGMPLIVSAFLIVLLCAYLALFPTFALWLSYKIPTQSNSIRLLMIVPSIWLITDWLRGWVLTGFPWAYLGYSHADTPLVGFAPILGVQGVTLAILLVCASLTLLVIRNSVPLASSLIVLLIAGGYGLKQLSFTTLQDPISVKLVQGNIDQNKKWLTAHLPTSLFKYLQLSGIQITPAILDSLMLGQNVKSPSVIADLKASGLSLEETKYQQRVNDNKELIIWPESAIAALEINMQAYLQLLSPVLEANNKSLITGIINYNVFDKSYLNSIIMLGKLPEGLGYSEVSPNRYAKHQLLPIGEFVPFEDLLRPLAPYFNLPMSSFKRGGAIQENLRSSETSLAPALCYEIAFPELLRQNIHKDTGVILTLSNDAWFGDSIGPHQHLEIARMRAIEFAKPVLRSTNNGITAIFNDKGEEMGRLPQNVAAVLSQEIQPAYGETPYQRFGQLPLFIFCFLSFAGALLLNNKGYQKAR</sequence>
<evidence type="ECO:0000256" key="4">
    <source>
        <dbReference type="ARBA" id="ARBA00022679"/>
    </source>
</evidence>
<feature type="transmembrane region" description="Helical" evidence="9">
    <location>
        <begin position="167"/>
        <end position="190"/>
    </location>
</feature>
<keyword evidence="3 9" id="KW-1003">Cell membrane</keyword>
<evidence type="ECO:0000256" key="7">
    <source>
        <dbReference type="ARBA" id="ARBA00023136"/>
    </source>
</evidence>
<dbReference type="Gene3D" id="3.60.110.10">
    <property type="entry name" value="Carbon-nitrogen hydrolase"/>
    <property type="match status" value="1"/>
</dbReference>
<dbReference type="Pfam" id="PF00795">
    <property type="entry name" value="CN_hydrolase"/>
    <property type="match status" value="1"/>
</dbReference>
<dbReference type="SUPFAM" id="SSF56317">
    <property type="entry name" value="Carbon-nitrogen hydrolase"/>
    <property type="match status" value="1"/>
</dbReference>
<dbReference type="InterPro" id="IPR003010">
    <property type="entry name" value="C-N_Hydrolase"/>
</dbReference>
<dbReference type="RefSeq" id="WP_341596700.1">
    <property type="nucleotide sequence ID" value="NZ_JBAKAZ010000008.1"/>
</dbReference>
<feature type="transmembrane region" description="Helical" evidence="9">
    <location>
        <begin position="93"/>
        <end position="117"/>
    </location>
</feature>
<feature type="domain" description="CN hydrolase" evidence="10">
    <location>
        <begin position="267"/>
        <end position="520"/>
    </location>
</feature>
<gene>
    <name evidence="9 11" type="primary">lnt</name>
    <name evidence="11" type="ORF">V6256_03635</name>
</gene>